<organism evidence="7 8">
    <name type="scientific">Trichoplax adhaerens</name>
    <name type="common">Trichoplax reptans</name>
    <dbReference type="NCBI Taxonomy" id="10228"/>
    <lineage>
        <taxon>Eukaryota</taxon>
        <taxon>Metazoa</taxon>
        <taxon>Placozoa</taxon>
        <taxon>Uniplacotomia</taxon>
        <taxon>Trichoplacea</taxon>
        <taxon>Trichoplacidae</taxon>
        <taxon>Trichoplax</taxon>
    </lineage>
</organism>
<dbReference type="KEGG" id="tad:TRIADDRAFT_59989"/>
<dbReference type="OMA" id="QVIEPMD"/>
<dbReference type="GO" id="GO:0005730">
    <property type="term" value="C:nucleolus"/>
    <property type="evidence" value="ECO:0000318"/>
    <property type="project" value="GO_Central"/>
</dbReference>
<comment type="subcellular location">
    <subcellularLocation>
        <location evidence="1">Nucleus</location>
        <location evidence="1">Nucleolus</location>
    </subcellularLocation>
</comment>
<dbReference type="Pfam" id="PF04615">
    <property type="entry name" value="Utp14"/>
    <property type="match status" value="2"/>
</dbReference>
<evidence type="ECO:0000256" key="4">
    <source>
        <dbReference type="ARBA" id="ARBA00023242"/>
    </source>
</evidence>
<dbReference type="GO" id="GO:0006364">
    <property type="term" value="P:rRNA processing"/>
    <property type="evidence" value="ECO:0007669"/>
    <property type="project" value="InterPro"/>
</dbReference>
<evidence type="ECO:0000313" key="7">
    <source>
        <dbReference type="EMBL" id="EDV21483.1"/>
    </source>
</evidence>
<dbReference type="STRING" id="10228.B3S702"/>
<dbReference type="HOGENOM" id="CLU_012635_1_0_1"/>
<comment type="similarity">
    <text evidence="2">Belongs to the UTP14 family.</text>
</comment>
<name>B3S702_TRIAD</name>
<dbReference type="CTD" id="6757296"/>
<dbReference type="InParanoid" id="B3S702"/>
<feature type="region of interest" description="Disordered" evidence="6">
    <location>
        <begin position="555"/>
        <end position="576"/>
    </location>
</feature>
<gene>
    <name evidence="7" type="ORF">TRIADDRAFT_59989</name>
</gene>
<feature type="region of interest" description="Disordered" evidence="6">
    <location>
        <begin position="40"/>
        <end position="61"/>
    </location>
</feature>
<evidence type="ECO:0000313" key="8">
    <source>
        <dbReference type="Proteomes" id="UP000009022"/>
    </source>
</evidence>
<dbReference type="RefSeq" id="XP_002116083.1">
    <property type="nucleotide sequence ID" value="XM_002116047.1"/>
</dbReference>
<protein>
    <submittedName>
        <fullName evidence="7">Uncharacterized protein</fullName>
    </submittedName>
</protein>
<sequence length="670" mass="77108">MFHAKVQQVNIVTSSEDENHEIDENHDKLLAEITAMGNEKKKRKIPVRTEPSPNVSDFGISAGSGKGQKIVFQDLVASIKKSKKLKNIKDQLNTVKVDQSVVEPPIPKPQLERFQRTVLYQDTSKDISKWTDTIRQNRKAEHLSFPLNRYRPTKSSLSTDSVQFKVSTPLEQEIETILNKSKKNIESRNKELTEAEEEALKTMDLEEAKERLAELRKMRALQSHYEQKCKRQKKIKSKKYHRIKKKAEKKKLTKMSMEELMKQDPETIKDDLEKEERARALERVSLRHRNTSKWARYLAAKGRNNPETRKALTEQLKKSRELTEKKEFDLNTAKEDENDRDSPDENNVDLTKIINPNQYNPWLASTNSSKQESSHKDVNTTVQSKQPALEPRAIESDSDYSSVTDDNDDIDITKTNPDQNKLDAKNELDEFAIDDDVDNNSIDQQDAQPNITSAKETNSKKSKKSFHITEEASINPNKFLILEDRSKNALNFTYDGNDSEDSDDSIVNNQLNVEQAFEDDDVIEEFLKEKELSKEASKPKETDLRLPGWGAWSGAGIKKRKKKTKPVPPPPRRQDDHLKNVIINESVDERFTKHQVTQLPHSCRNYRAWNNTMNKPIGRHWNSQSTVEKLTRPRISTLMGTIIDPIKPPKTINKNKKAKDSSSSTSLKIY</sequence>
<feature type="region of interest" description="Disordered" evidence="6">
    <location>
        <begin position="1"/>
        <end position="22"/>
    </location>
</feature>
<proteinExistence type="inferred from homology"/>
<feature type="coiled-coil region" evidence="5">
    <location>
        <begin position="178"/>
        <end position="209"/>
    </location>
</feature>
<feature type="compositionally biased region" description="Polar residues" evidence="6">
    <location>
        <begin position="439"/>
        <end position="456"/>
    </location>
</feature>
<dbReference type="Proteomes" id="UP000009022">
    <property type="component" value="Unassembled WGS sequence"/>
</dbReference>
<feature type="region of interest" description="Disordered" evidence="6">
    <location>
        <begin position="316"/>
        <end position="469"/>
    </location>
</feature>
<evidence type="ECO:0000256" key="2">
    <source>
        <dbReference type="ARBA" id="ARBA00007774"/>
    </source>
</evidence>
<keyword evidence="8" id="KW-1185">Reference proteome</keyword>
<dbReference type="GO" id="GO:0032040">
    <property type="term" value="C:small-subunit processome"/>
    <property type="evidence" value="ECO:0000318"/>
    <property type="project" value="GO_Central"/>
</dbReference>
<dbReference type="InterPro" id="IPR006709">
    <property type="entry name" value="SSU_processome_Utp14"/>
</dbReference>
<accession>B3S702</accession>
<keyword evidence="4" id="KW-0539">Nucleus</keyword>
<dbReference type="PANTHER" id="PTHR14150">
    <property type="entry name" value="U3 SMALL NUCLEOLAR RNA-ASSOCIATED PROTEIN 14"/>
    <property type="match status" value="1"/>
</dbReference>
<reference evidence="7 8" key="1">
    <citation type="journal article" date="2008" name="Nature">
        <title>The Trichoplax genome and the nature of placozoans.</title>
        <authorList>
            <person name="Srivastava M."/>
            <person name="Begovic E."/>
            <person name="Chapman J."/>
            <person name="Putnam N.H."/>
            <person name="Hellsten U."/>
            <person name="Kawashima T."/>
            <person name="Kuo A."/>
            <person name="Mitros T."/>
            <person name="Salamov A."/>
            <person name="Carpenter M.L."/>
            <person name="Signorovitch A.Y."/>
            <person name="Moreno M.A."/>
            <person name="Kamm K."/>
            <person name="Grimwood J."/>
            <person name="Schmutz J."/>
            <person name="Shapiro H."/>
            <person name="Grigoriev I.V."/>
            <person name="Buss L.W."/>
            <person name="Schierwater B."/>
            <person name="Dellaporta S.L."/>
            <person name="Rokhsar D.S."/>
        </authorList>
    </citation>
    <scope>NUCLEOTIDE SEQUENCE [LARGE SCALE GENOMIC DNA]</scope>
    <source>
        <strain evidence="7 8">Grell-BS-1999</strain>
    </source>
</reference>
<feature type="compositionally biased region" description="Polar residues" evidence="6">
    <location>
        <begin position="354"/>
        <end position="371"/>
    </location>
</feature>
<evidence type="ECO:0000256" key="5">
    <source>
        <dbReference type="SAM" id="Coils"/>
    </source>
</evidence>
<dbReference type="OrthoDB" id="277439at2759"/>
<feature type="compositionally biased region" description="Basic and acidic residues" evidence="6">
    <location>
        <begin position="316"/>
        <end position="343"/>
    </location>
</feature>
<keyword evidence="5" id="KW-0175">Coiled coil</keyword>
<evidence type="ECO:0000256" key="3">
    <source>
        <dbReference type="ARBA" id="ARBA00022553"/>
    </source>
</evidence>
<dbReference type="EMBL" id="DS985253">
    <property type="protein sequence ID" value="EDV21483.1"/>
    <property type="molecule type" value="Genomic_DNA"/>
</dbReference>
<dbReference type="AlphaFoldDB" id="B3S702"/>
<evidence type="ECO:0000256" key="6">
    <source>
        <dbReference type="SAM" id="MobiDB-lite"/>
    </source>
</evidence>
<feature type="compositionally biased region" description="Acidic residues" evidence="6">
    <location>
        <begin position="429"/>
        <end position="438"/>
    </location>
</feature>
<dbReference type="eggNOG" id="KOG2172">
    <property type="taxonomic scope" value="Eukaryota"/>
</dbReference>
<keyword evidence="3" id="KW-0597">Phosphoprotein</keyword>
<dbReference type="PANTHER" id="PTHR14150:SF12">
    <property type="entry name" value="U3 SMALL NUCLEOLAR RNA-ASSOCIATED PROTEIN 14 HOMOLOG A"/>
    <property type="match status" value="1"/>
</dbReference>
<feature type="region of interest" description="Disordered" evidence="6">
    <location>
        <begin position="648"/>
        <end position="670"/>
    </location>
</feature>
<evidence type="ECO:0000256" key="1">
    <source>
        <dbReference type="ARBA" id="ARBA00004604"/>
    </source>
</evidence>
<feature type="compositionally biased region" description="Low complexity" evidence="6">
    <location>
        <begin position="661"/>
        <end position="670"/>
    </location>
</feature>
<dbReference type="GeneID" id="6757296"/>
<dbReference type="PhylomeDB" id="B3S702"/>